<dbReference type="Gene3D" id="3.40.50.1820">
    <property type="entry name" value="alpha/beta hydrolase"/>
    <property type="match status" value="2"/>
</dbReference>
<feature type="domain" description="AB hydrolase-1" evidence="2">
    <location>
        <begin position="319"/>
        <end position="420"/>
    </location>
</feature>
<dbReference type="RefSeq" id="WP_275633830.1">
    <property type="nucleotide sequence ID" value="NZ_JARGYD010000006.1"/>
</dbReference>
<keyword evidence="4" id="KW-1185">Reference proteome</keyword>
<evidence type="ECO:0000259" key="2">
    <source>
        <dbReference type="Pfam" id="PF00561"/>
    </source>
</evidence>
<dbReference type="EMBL" id="JBHRTB010000010">
    <property type="protein sequence ID" value="MFC3144465.1"/>
    <property type="molecule type" value="Genomic_DNA"/>
</dbReference>
<dbReference type="InterPro" id="IPR029058">
    <property type="entry name" value="AB_hydrolase_fold"/>
</dbReference>
<proteinExistence type="predicted"/>
<accession>A0ABV7GSN5</accession>
<dbReference type="InterPro" id="IPR000073">
    <property type="entry name" value="AB_hydrolase_1"/>
</dbReference>
<evidence type="ECO:0000313" key="4">
    <source>
        <dbReference type="Proteomes" id="UP001595632"/>
    </source>
</evidence>
<dbReference type="SUPFAM" id="SSF53474">
    <property type="entry name" value="alpha/beta-Hydrolases"/>
    <property type="match status" value="2"/>
</dbReference>
<dbReference type="InterPro" id="IPR050266">
    <property type="entry name" value="AB_hydrolase_sf"/>
</dbReference>
<organism evidence="3 4">
    <name type="scientific">Psychromarinibacter halotolerans</name>
    <dbReference type="NCBI Taxonomy" id="1775175"/>
    <lineage>
        <taxon>Bacteria</taxon>
        <taxon>Pseudomonadati</taxon>
        <taxon>Pseudomonadota</taxon>
        <taxon>Alphaproteobacteria</taxon>
        <taxon>Rhodobacterales</taxon>
        <taxon>Paracoccaceae</taxon>
        <taxon>Psychromarinibacter</taxon>
    </lineage>
</organism>
<dbReference type="Proteomes" id="UP001595632">
    <property type="component" value="Unassembled WGS sequence"/>
</dbReference>
<name>A0ABV7GSN5_9RHOB</name>
<sequence>MAPTHTRIRRAFVTIDDRQVHYRHAGEGPVVIVIGQSPTSARMLDKQTAAFAEAGFTAIALDAPGLGRSTPHNTPRPDVSDQAIGLARMLDALGVDKVGLYGSHSGASIALEFSRLYPDRSAIALMDGLPIYNDLERNLRLSTYFPEYETTWDGLHLMWLWYRYREQNVFWPWNIRGRGARGPVDIPSPRKLHDGVVDILEVGNGYIPPYAAVFRYRAEDAIPHLSTPAHFLAYPDDSLLPALRHLPNLPDCCHLTEMPLDKTKGIEKEIELLRSVPAWGASEIRHGAAPRRNGSALDYVDVAGGQLAVARWGIGKGRPLVILPPAPGSVTQLGTLPEYLGEEREVIAIDLPGCGDSDVLEGTPVTVEAFAEQVAAALDQLVDGPVDIYARDGAAAVALDLRRQAPDRVRRLLIDNVPAVAPAERDEIAEAYAEPITLDWDGAHLVRLWHATRDKELYWPWYNRTIDGVRYENDPQIDPHQLTVEVNAYLKNFESYAPTWKAILQYPVYEALAEPSDDIVVCADEDGRYAHLARAVAGDRFRDMPLGVLARSGEILKLLD</sequence>
<feature type="domain" description="AB hydrolase-1" evidence="2">
    <location>
        <begin position="29"/>
        <end position="128"/>
    </location>
</feature>
<evidence type="ECO:0000256" key="1">
    <source>
        <dbReference type="ARBA" id="ARBA00022801"/>
    </source>
</evidence>
<dbReference type="PANTHER" id="PTHR43798">
    <property type="entry name" value="MONOACYLGLYCEROL LIPASE"/>
    <property type="match status" value="1"/>
</dbReference>
<dbReference type="PANTHER" id="PTHR43798:SF31">
    <property type="entry name" value="AB HYDROLASE SUPERFAMILY PROTEIN YCLE"/>
    <property type="match status" value="1"/>
</dbReference>
<dbReference type="Pfam" id="PF00561">
    <property type="entry name" value="Abhydrolase_1"/>
    <property type="match status" value="2"/>
</dbReference>
<reference evidence="4" key="1">
    <citation type="journal article" date="2019" name="Int. J. Syst. Evol. Microbiol.">
        <title>The Global Catalogue of Microorganisms (GCM) 10K type strain sequencing project: providing services to taxonomists for standard genome sequencing and annotation.</title>
        <authorList>
            <consortium name="The Broad Institute Genomics Platform"/>
            <consortium name="The Broad Institute Genome Sequencing Center for Infectious Disease"/>
            <person name="Wu L."/>
            <person name="Ma J."/>
        </authorList>
    </citation>
    <scope>NUCLEOTIDE SEQUENCE [LARGE SCALE GENOMIC DNA]</scope>
    <source>
        <strain evidence="4">KCTC 52366</strain>
    </source>
</reference>
<dbReference type="GO" id="GO:0016787">
    <property type="term" value="F:hydrolase activity"/>
    <property type="evidence" value="ECO:0007669"/>
    <property type="project" value="UniProtKB-KW"/>
</dbReference>
<comment type="caution">
    <text evidence="3">The sequence shown here is derived from an EMBL/GenBank/DDBJ whole genome shotgun (WGS) entry which is preliminary data.</text>
</comment>
<keyword evidence="1 3" id="KW-0378">Hydrolase</keyword>
<evidence type="ECO:0000313" key="3">
    <source>
        <dbReference type="EMBL" id="MFC3144465.1"/>
    </source>
</evidence>
<gene>
    <name evidence="3" type="ORF">ACFOGP_17200</name>
</gene>
<protein>
    <submittedName>
        <fullName evidence="3">Alpha/beta fold hydrolase</fullName>
    </submittedName>
</protein>